<dbReference type="Proteomes" id="UP000824540">
    <property type="component" value="Unassembled WGS sequence"/>
</dbReference>
<evidence type="ECO:0000313" key="4">
    <source>
        <dbReference type="Proteomes" id="UP000824540"/>
    </source>
</evidence>
<keyword evidence="4" id="KW-1185">Reference proteome</keyword>
<evidence type="ECO:0000256" key="2">
    <source>
        <dbReference type="SAM" id="Phobius"/>
    </source>
</evidence>
<reference evidence="3" key="1">
    <citation type="thesis" date="2021" institute="BYU ScholarsArchive" country="Provo, UT, USA">
        <title>Applications of and Algorithms for Genome Assembly and Genomic Analyses with an Emphasis on Marine Teleosts.</title>
        <authorList>
            <person name="Pickett B.D."/>
        </authorList>
    </citation>
    <scope>NUCLEOTIDE SEQUENCE</scope>
    <source>
        <strain evidence="3">HI-2016</strain>
    </source>
</reference>
<feature type="transmembrane region" description="Helical" evidence="2">
    <location>
        <begin position="165"/>
        <end position="186"/>
    </location>
</feature>
<keyword evidence="2" id="KW-0472">Membrane</keyword>
<gene>
    <name evidence="3" type="ORF">JZ751_025343</name>
</gene>
<comment type="caution">
    <text evidence="3">The sequence shown here is derived from an EMBL/GenBank/DDBJ whole genome shotgun (WGS) entry which is preliminary data.</text>
</comment>
<feature type="compositionally biased region" description="Basic and acidic residues" evidence="1">
    <location>
        <begin position="1"/>
        <end position="18"/>
    </location>
</feature>
<dbReference type="EMBL" id="JAFBMS010000608">
    <property type="protein sequence ID" value="KAG9330433.1"/>
    <property type="molecule type" value="Genomic_DNA"/>
</dbReference>
<accession>A0A8T2MS30</accession>
<name>A0A8T2MS30_9TELE</name>
<feature type="non-terminal residue" evidence="3">
    <location>
        <position position="208"/>
    </location>
</feature>
<feature type="region of interest" description="Disordered" evidence="1">
    <location>
        <begin position="134"/>
        <end position="154"/>
    </location>
</feature>
<evidence type="ECO:0000256" key="1">
    <source>
        <dbReference type="SAM" id="MobiDB-lite"/>
    </source>
</evidence>
<organism evidence="3 4">
    <name type="scientific">Albula glossodonta</name>
    <name type="common">roundjaw bonefish</name>
    <dbReference type="NCBI Taxonomy" id="121402"/>
    <lineage>
        <taxon>Eukaryota</taxon>
        <taxon>Metazoa</taxon>
        <taxon>Chordata</taxon>
        <taxon>Craniata</taxon>
        <taxon>Vertebrata</taxon>
        <taxon>Euteleostomi</taxon>
        <taxon>Actinopterygii</taxon>
        <taxon>Neopterygii</taxon>
        <taxon>Teleostei</taxon>
        <taxon>Albuliformes</taxon>
        <taxon>Albulidae</taxon>
        <taxon>Albula</taxon>
    </lineage>
</organism>
<proteinExistence type="predicted"/>
<keyword evidence="2" id="KW-1133">Transmembrane helix</keyword>
<evidence type="ECO:0000313" key="3">
    <source>
        <dbReference type="EMBL" id="KAG9330433.1"/>
    </source>
</evidence>
<feature type="compositionally biased region" description="Low complexity" evidence="1">
    <location>
        <begin position="138"/>
        <end position="154"/>
    </location>
</feature>
<feature type="non-terminal residue" evidence="3">
    <location>
        <position position="1"/>
    </location>
</feature>
<sequence length="208" mass="23712">KEQESSHLQKQLGEKKQENSQLQNQLEDKEKENSQLQQQLQEKEQKGLFAEWSRGILSASAGVDLREDPWGEGRTSERQLVRGILCPEKRMLGRRTPQRVVPWSFRSREERTWDTARRKSENLYQNVRLKPIGAHATSPAASPGSQSAGGKSSAQRDSVWKRTSLLFISLWIITLISLITTLGLYFKQSSALPSELTEQQRNSSIHIT</sequence>
<feature type="region of interest" description="Disordered" evidence="1">
    <location>
        <begin position="1"/>
        <end position="44"/>
    </location>
</feature>
<dbReference type="AlphaFoldDB" id="A0A8T2MS30"/>
<keyword evidence="2" id="KW-0812">Transmembrane</keyword>
<protein>
    <submittedName>
        <fullName evidence="3">Uncharacterized protein</fullName>
    </submittedName>
</protein>